<evidence type="ECO:0000259" key="2">
    <source>
        <dbReference type="PROSITE" id="PS50885"/>
    </source>
</evidence>
<accession>A0A839UK16</accession>
<dbReference type="SUPFAM" id="SSF158472">
    <property type="entry name" value="HAMP domain-like"/>
    <property type="match status" value="1"/>
</dbReference>
<dbReference type="PANTHER" id="PTHR46663:SF2">
    <property type="entry name" value="GGDEF DOMAIN-CONTAINING PROTEIN"/>
    <property type="match status" value="1"/>
</dbReference>
<dbReference type="PROSITE" id="PS50887">
    <property type="entry name" value="GGDEF"/>
    <property type="match status" value="1"/>
</dbReference>
<evidence type="ECO:0000313" key="5">
    <source>
        <dbReference type="Proteomes" id="UP000559987"/>
    </source>
</evidence>
<dbReference type="Proteomes" id="UP000559987">
    <property type="component" value="Unassembled WGS sequence"/>
</dbReference>
<keyword evidence="1" id="KW-0472">Membrane</keyword>
<dbReference type="Gene3D" id="6.10.340.10">
    <property type="match status" value="1"/>
</dbReference>
<dbReference type="InterPro" id="IPR003660">
    <property type="entry name" value="HAMP_dom"/>
</dbReference>
<dbReference type="InterPro" id="IPR029787">
    <property type="entry name" value="Nucleotide_cyclase"/>
</dbReference>
<dbReference type="SMART" id="SM00267">
    <property type="entry name" value="GGDEF"/>
    <property type="match status" value="1"/>
</dbReference>
<evidence type="ECO:0000313" key="4">
    <source>
        <dbReference type="EMBL" id="MBB3167953.1"/>
    </source>
</evidence>
<dbReference type="InterPro" id="IPR000160">
    <property type="entry name" value="GGDEF_dom"/>
</dbReference>
<reference evidence="4 5" key="1">
    <citation type="submission" date="2020-08" db="EMBL/GenBank/DDBJ databases">
        <title>Genomic Encyclopedia of Type Strains, Phase III (KMG-III): the genomes of soil and plant-associated and newly described type strains.</title>
        <authorList>
            <person name="Whitman W."/>
        </authorList>
    </citation>
    <scope>NUCLEOTIDE SEQUENCE [LARGE SCALE GENOMIC DNA]</scope>
    <source>
        <strain evidence="4 5">CECT 8571</strain>
    </source>
</reference>
<dbReference type="AlphaFoldDB" id="A0A839UK16"/>
<feature type="domain" description="GGDEF" evidence="3">
    <location>
        <begin position="336"/>
        <end position="470"/>
    </location>
</feature>
<dbReference type="GO" id="GO:0016020">
    <property type="term" value="C:membrane"/>
    <property type="evidence" value="ECO:0007669"/>
    <property type="project" value="InterPro"/>
</dbReference>
<name>A0A839UK16_9GAMM</name>
<protein>
    <submittedName>
        <fullName evidence="4">Diguanylate cyclase (GGDEF)-like protein</fullName>
    </submittedName>
</protein>
<dbReference type="NCBIfam" id="TIGR00254">
    <property type="entry name" value="GGDEF"/>
    <property type="match status" value="1"/>
</dbReference>
<keyword evidence="1" id="KW-1133">Transmembrane helix</keyword>
<evidence type="ECO:0000259" key="3">
    <source>
        <dbReference type="PROSITE" id="PS50887"/>
    </source>
</evidence>
<dbReference type="InterPro" id="IPR052163">
    <property type="entry name" value="DGC-Regulatory_Protein"/>
</dbReference>
<keyword evidence="5" id="KW-1185">Reference proteome</keyword>
<feature type="domain" description="HAMP" evidence="2">
    <location>
        <begin position="248"/>
        <end position="300"/>
    </location>
</feature>
<sequence length="470" mass="52999">MTISARIGVLFLAAGLLLSALIASIALALEATVELNKAQTKRFVSYQLADELRHSSDDLTRMVRSYIVTGDRNYYHHFNRIQEIRDGSTRLPQNYSRIYWNFVTDNQPVDRNGAPSISLIDKMKQAEFRPSELSLLAQAKRESDALIRIEDQAMLLMDKFTTQQARDPSSTDLRLREEAINLVFNSAYHQAKSRIMRPIQLFYESVDKRTLEAVEAAQQKQKHYFSLSALLIAIMACFSVFAFFHLRRQLTLPLSELLKWVEGLENSRFDLRKASERKDEFGRLENAFIKMAGKINTKIAALQDMAGKDSLTGAASLRRGRDFFELCARAAERSGGRIAIVFLDFNDFKPINDHYGHAAGDHVLITSVKRLQNALRINDLVCRIGGDEFIVIMPDITVGTPPDQMIDKVQQTLTQPVAIDGQIVDVSVSCGIAIYPEQARKLDQLIAVADKAMYAQKNQRLKAPAGAFKH</sequence>
<dbReference type="CDD" id="cd01949">
    <property type="entry name" value="GGDEF"/>
    <property type="match status" value="1"/>
</dbReference>
<evidence type="ECO:0000256" key="1">
    <source>
        <dbReference type="SAM" id="Phobius"/>
    </source>
</evidence>
<dbReference type="PROSITE" id="PS50885">
    <property type="entry name" value="HAMP"/>
    <property type="match status" value="1"/>
</dbReference>
<comment type="caution">
    <text evidence="4">The sequence shown here is derived from an EMBL/GenBank/DDBJ whole genome shotgun (WGS) entry which is preliminary data.</text>
</comment>
<dbReference type="PANTHER" id="PTHR46663">
    <property type="entry name" value="DIGUANYLATE CYCLASE DGCT-RELATED"/>
    <property type="match status" value="1"/>
</dbReference>
<dbReference type="Pfam" id="PF00990">
    <property type="entry name" value="GGDEF"/>
    <property type="match status" value="1"/>
</dbReference>
<feature type="transmembrane region" description="Helical" evidence="1">
    <location>
        <begin position="224"/>
        <end position="244"/>
    </location>
</feature>
<dbReference type="SUPFAM" id="SSF55073">
    <property type="entry name" value="Nucleotide cyclase"/>
    <property type="match status" value="1"/>
</dbReference>
<dbReference type="GO" id="GO:0007165">
    <property type="term" value="P:signal transduction"/>
    <property type="evidence" value="ECO:0007669"/>
    <property type="project" value="InterPro"/>
</dbReference>
<dbReference type="InterPro" id="IPR043128">
    <property type="entry name" value="Rev_trsase/Diguanyl_cyclase"/>
</dbReference>
<dbReference type="RefSeq" id="WP_183909105.1">
    <property type="nucleotide sequence ID" value="NZ_JACHXZ010000001.1"/>
</dbReference>
<proteinExistence type="predicted"/>
<gene>
    <name evidence="4" type="ORF">FHS30_001129</name>
</gene>
<organism evidence="4 5">
    <name type="scientific">Simiduia aestuariiviva</name>
    <dbReference type="NCBI Taxonomy" id="1510459"/>
    <lineage>
        <taxon>Bacteria</taxon>
        <taxon>Pseudomonadati</taxon>
        <taxon>Pseudomonadota</taxon>
        <taxon>Gammaproteobacteria</taxon>
        <taxon>Cellvibrionales</taxon>
        <taxon>Cellvibrionaceae</taxon>
        <taxon>Simiduia</taxon>
    </lineage>
</organism>
<dbReference type="EMBL" id="JACHXZ010000001">
    <property type="protein sequence ID" value="MBB3167953.1"/>
    <property type="molecule type" value="Genomic_DNA"/>
</dbReference>
<keyword evidence="1" id="KW-0812">Transmembrane</keyword>
<dbReference type="Gene3D" id="3.30.70.270">
    <property type="match status" value="1"/>
</dbReference>